<name>A0A8K0SY35_9HYPO</name>
<keyword evidence="2" id="KW-1133">Transmembrane helix</keyword>
<organism evidence="4 5">
    <name type="scientific">Stachybotrys elegans</name>
    <dbReference type="NCBI Taxonomy" id="80388"/>
    <lineage>
        <taxon>Eukaryota</taxon>
        <taxon>Fungi</taxon>
        <taxon>Dikarya</taxon>
        <taxon>Ascomycota</taxon>
        <taxon>Pezizomycotina</taxon>
        <taxon>Sordariomycetes</taxon>
        <taxon>Hypocreomycetidae</taxon>
        <taxon>Hypocreales</taxon>
        <taxon>Stachybotryaceae</taxon>
        <taxon>Stachybotrys</taxon>
    </lineage>
</organism>
<reference evidence="4" key="1">
    <citation type="journal article" date="2021" name="Nat. Commun.">
        <title>Genetic determinants of endophytism in the Arabidopsis root mycobiome.</title>
        <authorList>
            <person name="Mesny F."/>
            <person name="Miyauchi S."/>
            <person name="Thiergart T."/>
            <person name="Pickel B."/>
            <person name="Atanasova L."/>
            <person name="Karlsson M."/>
            <person name="Huettel B."/>
            <person name="Barry K.W."/>
            <person name="Haridas S."/>
            <person name="Chen C."/>
            <person name="Bauer D."/>
            <person name="Andreopoulos W."/>
            <person name="Pangilinan J."/>
            <person name="LaButti K."/>
            <person name="Riley R."/>
            <person name="Lipzen A."/>
            <person name="Clum A."/>
            <person name="Drula E."/>
            <person name="Henrissat B."/>
            <person name="Kohler A."/>
            <person name="Grigoriev I.V."/>
            <person name="Martin F.M."/>
            <person name="Hacquard S."/>
        </authorList>
    </citation>
    <scope>NUCLEOTIDE SEQUENCE</scope>
    <source>
        <strain evidence="4">MPI-CAGE-CH-0235</strain>
    </source>
</reference>
<evidence type="ECO:0000313" key="4">
    <source>
        <dbReference type="EMBL" id="KAH7324600.1"/>
    </source>
</evidence>
<keyword evidence="5" id="KW-1185">Reference proteome</keyword>
<keyword evidence="3" id="KW-0732">Signal</keyword>
<feature type="compositionally biased region" description="Polar residues" evidence="1">
    <location>
        <begin position="260"/>
        <end position="278"/>
    </location>
</feature>
<dbReference type="AlphaFoldDB" id="A0A8K0SY35"/>
<protein>
    <submittedName>
        <fullName evidence="4">Uncharacterized protein</fullName>
    </submittedName>
</protein>
<evidence type="ECO:0000256" key="2">
    <source>
        <dbReference type="SAM" id="Phobius"/>
    </source>
</evidence>
<accession>A0A8K0SY35</accession>
<feature type="region of interest" description="Disordered" evidence="1">
    <location>
        <begin position="259"/>
        <end position="285"/>
    </location>
</feature>
<gene>
    <name evidence="4" type="ORF">B0I35DRAFT_406387</name>
</gene>
<keyword evidence="2" id="KW-0812">Transmembrane</keyword>
<dbReference type="EMBL" id="JAGPNK010000003">
    <property type="protein sequence ID" value="KAH7324600.1"/>
    <property type="molecule type" value="Genomic_DNA"/>
</dbReference>
<dbReference type="OrthoDB" id="4153189at2759"/>
<comment type="caution">
    <text evidence="4">The sequence shown here is derived from an EMBL/GenBank/DDBJ whole genome shotgun (WGS) entry which is preliminary data.</text>
</comment>
<feature type="signal peptide" evidence="3">
    <location>
        <begin position="1"/>
        <end position="16"/>
    </location>
</feature>
<dbReference type="Proteomes" id="UP000813444">
    <property type="component" value="Unassembled WGS sequence"/>
</dbReference>
<feature type="transmembrane region" description="Helical" evidence="2">
    <location>
        <begin position="294"/>
        <end position="316"/>
    </location>
</feature>
<evidence type="ECO:0000256" key="3">
    <source>
        <dbReference type="SAM" id="SignalP"/>
    </source>
</evidence>
<proteinExistence type="predicted"/>
<keyword evidence="2" id="KW-0472">Membrane</keyword>
<evidence type="ECO:0000313" key="5">
    <source>
        <dbReference type="Proteomes" id="UP000813444"/>
    </source>
</evidence>
<sequence>MARLLLSVLAAGGAAAQQITAFPALPEGIVNAPLNPNDPEFSICTSLDEVLVSCVNELGGSDAATADPTGLFECACCGGGSPISESFSTCATYIFDEEPSMTSEASLYANIYSVCSGLGVFCSASATATATAAPSLTSSSITVTAAPESTTESALDSLSISITATGTIDSIPTECQSMVGLFTSCVAEIDGFSDLPYGEQASCYCCRTTRGVVTWTDELDEYAQTCRDWARTGEPDTIFPVASTFAVFCDNFSDVCEGSSPATETAEQSPSNTDTPNPTEEEDNRVTVTVTPDAAAGLIPSVYMAGVMVVVAVAAIL</sequence>
<feature type="chain" id="PRO_5035471762" evidence="3">
    <location>
        <begin position="17"/>
        <end position="317"/>
    </location>
</feature>
<evidence type="ECO:0000256" key="1">
    <source>
        <dbReference type="SAM" id="MobiDB-lite"/>
    </source>
</evidence>